<feature type="transmembrane region" description="Helical" evidence="9">
    <location>
        <begin position="133"/>
        <end position="152"/>
    </location>
</feature>
<evidence type="ECO:0000259" key="10">
    <source>
        <dbReference type="Pfam" id="PF04290"/>
    </source>
</evidence>
<dbReference type="GO" id="GO:0022857">
    <property type="term" value="F:transmembrane transporter activity"/>
    <property type="evidence" value="ECO:0007669"/>
    <property type="project" value="UniProtKB-UniRule"/>
</dbReference>
<evidence type="ECO:0000256" key="1">
    <source>
        <dbReference type="ARBA" id="ARBA00004429"/>
    </source>
</evidence>
<feature type="domain" description="Tripartite ATP-independent periplasmic transporters DctQ component" evidence="10">
    <location>
        <begin position="27"/>
        <end position="157"/>
    </location>
</feature>
<dbReference type="Proteomes" id="UP000242205">
    <property type="component" value="Chromosome"/>
</dbReference>
<sequence>MLLYVRTVHALSRLCGLAAATMIVASVLIVCQLVFMRYVLNASTVWQTEVVVYLMIGATLVGMPYVQLIRGHINVDLLPLYLRTGAPRRRLFVACVVLQAAACGLIAWFAGHLWFEAVSGGWRSESVFGTPLWIPYLAMPLGFGLLVLQYFADLLTAIGCDDPFVAPDKRTPAAQGEN</sequence>
<dbReference type="KEGG" id="atw:C0099_10765"/>
<dbReference type="PANTHER" id="PTHR35011:SF10">
    <property type="entry name" value="TRAP TRANSPORTER SMALL PERMEASE PROTEIN"/>
    <property type="match status" value="1"/>
</dbReference>
<evidence type="ECO:0000256" key="2">
    <source>
        <dbReference type="ARBA" id="ARBA00022448"/>
    </source>
</evidence>
<dbReference type="PANTHER" id="PTHR35011">
    <property type="entry name" value="2,3-DIKETO-L-GULONATE TRAP TRANSPORTER SMALL PERMEASE PROTEIN YIAM"/>
    <property type="match status" value="1"/>
</dbReference>
<evidence type="ECO:0000256" key="9">
    <source>
        <dbReference type="RuleBase" id="RU369079"/>
    </source>
</evidence>
<keyword evidence="6 9" id="KW-1133">Transmembrane helix</keyword>
<dbReference type="RefSeq" id="WP_102247413.1">
    <property type="nucleotide sequence ID" value="NZ_CP025682.1"/>
</dbReference>
<keyword evidence="12" id="KW-1185">Reference proteome</keyword>
<evidence type="ECO:0000313" key="12">
    <source>
        <dbReference type="Proteomes" id="UP000242205"/>
    </source>
</evidence>
<accession>A0A2I6S7X8</accession>
<dbReference type="EMBL" id="CP025682">
    <property type="protein sequence ID" value="AUN95364.1"/>
    <property type="molecule type" value="Genomic_DNA"/>
</dbReference>
<gene>
    <name evidence="11" type="ORF">C0099_10765</name>
</gene>
<evidence type="ECO:0000256" key="7">
    <source>
        <dbReference type="ARBA" id="ARBA00023136"/>
    </source>
</evidence>
<proteinExistence type="inferred from homology"/>
<feature type="transmembrane region" description="Helical" evidence="9">
    <location>
        <begin position="12"/>
        <end position="38"/>
    </location>
</feature>
<evidence type="ECO:0000256" key="6">
    <source>
        <dbReference type="ARBA" id="ARBA00022989"/>
    </source>
</evidence>
<comment type="subunit">
    <text evidence="9">The complex comprises the extracytoplasmic solute receptor protein and the two transmembrane proteins.</text>
</comment>
<comment type="function">
    <text evidence="9">Part of the tripartite ATP-independent periplasmic (TRAP) transport system.</text>
</comment>
<evidence type="ECO:0000256" key="5">
    <source>
        <dbReference type="ARBA" id="ARBA00022692"/>
    </source>
</evidence>
<comment type="similarity">
    <text evidence="8 9">Belongs to the TRAP transporter small permease family.</text>
</comment>
<evidence type="ECO:0000256" key="8">
    <source>
        <dbReference type="ARBA" id="ARBA00038436"/>
    </source>
</evidence>
<dbReference type="GO" id="GO:0005886">
    <property type="term" value="C:plasma membrane"/>
    <property type="evidence" value="ECO:0007669"/>
    <property type="project" value="UniProtKB-SubCell"/>
</dbReference>
<keyword evidence="4 9" id="KW-0997">Cell inner membrane</keyword>
<keyword evidence="5 9" id="KW-0812">Transmembrane</keyword>
<dbReference type="InterPro" id="IPR055348">
    <property type="entry name" value="DctQ"/>
</dbReference>
<evidence type="ECO:0000313" key="11">
    <source>
        <dbReference type="EMBL" id="AUN95364.1"/>
    </source>
</evidence>
<dbReference type="GO" id="GO:0015740">
    <property type="term" value="P:C4-dicarboxylate transport"/>
    <property type="evidence" value="ECO:0007669"/>
    <property type="project" value="TreeGrafter"/>
</dbReference>
<feature type="transmembrane region" description="Helical" evidence="9">
    <location>
        <begin position="50"/>
        <end position="70"/>
    </location>
</feature>
<comment type="subcellular location">
    <subcellularLocation>
        <location evidence="1 9">Cell inner membrane</location>
        <topology evidence="1 9">Multi-pass membrane protein</topology>
    </subcellularLocation>
</comment>
<keyword evidence="2 9" id="KW-0813">Transport</keyword>
<dbReference type="AlphaFoldDB" id="A0A2I6S7X8"/>
<dbReference type="OrthoDB" id="26202at2"/>
<organism evidence="11 12">
    <name type="scientific">Pseudazoarcus pumilus</name>
    <dbReference type="NCBI Taxonomy" id="2067960"/>
    <lineage>
        <taxon>Bacteria</taxon>
        <taxon>Pseudomonadati</taxon>
        <taxon>Pseudomonadota</taxon>
        <taxon>Betaproteobacteria</taxon>
        <taxon>Rhodocyclales</taxon>
        <taxon>Zoogloeaceae</taxon>
        <taxon>Pseudazoarcus</taxon>
    </lineage>
</organism>
<evidence type="ECO:0000256" key="4">
    <source>
        <dbReference type="ARBA" id="ARBA00022519"/>
    </source>
</evidence>
<keyword evidence="3" id="KW-1003">Cell membrane</keyword>
<evidence type="ECO:0000256" key="3">
    <source>
        <dbReference type="ARBA" id="ARBA00022475"/>
    </source>
</evidence>
<reference evidence="11 12" key="1">
    <citation type="submission" date="2018-01" db="EMBL/GenBank/DDBJ databases">
        <authorList>
            <person name="Fu G.-Y."/>
        </authorList>
    </citation>
    <scope>NUCLEOTIDE SEQUENCE [LARGE SCALE GENOMIC DNA]</scope>
    <source>
        <strain evidence="11 12">SY39</strain>
    </source>
</reference>
<dbReference type="InterPro" id="IPR007387">
    <property type="entry name" value="TRAP_DctQ"/>
</dbReference>
<keyword evidence="7 9" id="KW-0472">Membrane</keyword>
<protein>
    <recommendedName>
        <fullName evidence="9">TRAP transporter small permease protein</fullName>
    </recommendedName>
</protein>
<feature type="transmembrane region" description="Helical" evidence="9">
    <location>
        <begin position="91"/>
        <end position="113"/>
    </location>
</feature>
<dbReference type="Pfam" id="PF04290">
    <property type="entry name" value="DctQ"/>
    <property type="match status" value="1"/>
</dbReference>
<name>A0A2I6S7X8_9RHOO</name>